<gene>
    <name evidence="1" type="ORF">METZ01_LOCUS84724</name>
</gene>
<name>A0A381UUT5_9ZZZZ</name>
<reference evidence="1" key="1">
    <citation type="submission" date="2018-05" db="EMBL/GenBank/DDBJ databases">
        <authorList>
            <person name="Lanie J.A."/>
            <person name="Ng W.-L."/>
            <person name="Kazmierczak K.M."/>
            <person name="Andrzejewski T.M."/>
            <person name="Davidsen T.M."/>
            <person name="Wayne K.J."/>
            <person name="Tettelin H."/>
            <person name="Glass J.I."/>
            <person name="Rusch D."/>
            <person name="Podicherti R."/>
            <person name="Tsui H.-C.T."/>
            <person name="Winkler M.E."/>
        </authorList>
    </citation>
    <scope>NUCLEOTIDE SEQUENCE</scope>
</reference>
<accession>A0A381UUT5</accession>
<dbReference type="EMBL" id="UINC01007182">
    <property type="protein sequence ID" value="SVA31870.1"/>
    <property type="molecule type" value="Genomic_DNA"/>
</dbReference>
<organism evidence="1">
    <name type="scientific">marine metagenome</name>
    <dbReference type="NCBI Taxonomy" id="408172"/>
    <lineage>
        <taxon>unclassified sequences</taxon>
        <taxon>metagenomes</taxon>
        <taxon>ecological metagenomes</taxon>
    </lineage>
</organism>
<sequence>MRSWKLLPSGSTPSKPADASLLVKPSLLAFRTEESSVPQLS</sequence>
<dbReference type="AlphaFoldDB" id="A0A381UUT5"/>
<evidence type="ECO:0000313" key="1">
    <source>
        <dbReference type="EMBL" id="SVA31870.1"/>
    </source>
</evidence>
<proteinExistence type="predicted"/>
<protein>
    <submittedName>
        <fullName evidence="1">Uncharacterized protein</fullName>
    </submittedName>
</protein>